<comment type="caution">
    <text evidence="1">The sequence shown here is derived from an EMBL/GenBank/DDBJ whole genome shotgun (WGS) entry which is preliminary data.</text>
</comment>
<organism evidence="1 2">
    <name type="scientific">Caerostris extrusa</name>
    <name type="common">Bark spider</name>
    <name type="synonym">Caerostris bankana</name>
    <dbReference type="NCBI Taxonomy" id="172846"/>
    <lineage>
        <taxon>Eukaryota</taxon>
        <taxon>Metazoa</taxon>
        <taxon>Ecdysozoa</taxon>
        <taxon>Arthropoda</taxon>
        <taxon>Chelicerata</taxon>
        <taxon>Arachnida</taxon>
        <taxon>Araneae</taxon>
        <taxon>Araneomorphae</taxon>
        <taxon>Entelegynae</taxon>
        <taxon>Araneoidea</taxon>
        <taxon>Araneidae</taxon>
        <taxon>Caerostris</taxon>
    </lineage>
</organism>
<proteinExistence type="predicted"/>
<accession>A0AAV4PR73</accession>
<evidence type="ECO:0000313" key="1">
    <source>
        <dbReference type="EMBL" id="GIY00143.1"/>
    </source>
</evidence>
<sequence length="193" mass="21566">MPPSRRGTRLISIPSLLRGHTCGNSLFLCFLVGGISLPSCFSFHGRVGIWVIYARHLETMTLVVWVGSVPTETLLNTYSFTKLTSNFKTKLVSRRSPTNSFRKTQQKPDSQHLLGKSMRDCIINEVLTCSCLGLTMSPSRRGTQLISIPSLLRGQTCGKSLPLFLGGGIFFPTTVFSFHRRVAIWVIYCHLEQ</sequence>
<keyword evidence="2" id="KW-1185">Reference proteome</keyword>
<dbReference type="Proteomes" id="UP001054945">
    <property type="component" value="Unassembled WGS sequence"/>
</dbReference>
<dbReference type="EMBL" id="BPLR01005149">
    <property type="protein sequence ID" value="GIY00143.1"/>
    <property type="molecule type" value="Genomic_DNA"/>
</dbReference>
<gene>
    <name evidence="1" type="ORF">CEXT_373991</name>
</gene>
<dbReference type="AlphaFoldDB" id="A0AAV4PR73"/>
<evidence type="ECO:0000313" key="2">
    <source>
        <dbReference type="Proteomes" id="UP001054945"/>
    </source>
</evidence>
<name>A0AAV4PR73_CAEEX</name>
<protein>
    <recommendedName>
        <fullName evidence="3">Cytochrome c biogenesis B</fullName>
    </recommendedName>
</protein>
<reference evidence="1 2" key="1">
    <citation type="submission" date="2021-06" db="EMBL/GenBank/DDBJ databases">
        <title>Caerostris extrusa draft genome.</title>
        <authorList>
            <person name="Kono N."/>
            <person name="Arakawa K."/>
        </authorList>
    </citation>
    <scope>NUCLEOTIDE SEQUENCE [LARGE SCALE GENOMIC DNA]</scope>
</reference>
<evidence type="ECO:0008006" key="3">
    <source>
        <dbReference type="Google" id="ProtNLM"/>
    </source>
</evidence>